<protein>
    <submittedName>
        <fullName evidence="2">Unannotated protein</fullName>
    </submittedName>
</protein>
<dbReference type="EMBL" id="CAEZVG010000014">
    <property type="protein sequence ID" value="CAB4620530.1"/>
    <property type="molecule type" value="Genomic_DNA"/>
</dbReference>
<name>A0A6J6I4H2_9ZZZZ</name>
<dbReference type="EMBL" id="CAEZSP010000014">
    <property type="protein sequence ID" value="CAB4540657.1"/>
    <property type="molecule type" value="Genomic_DNA"/>
</dbReference>
<reference evidence="2" key="1">
    <citation type="submission" date="2020-05" db="EMBL/GenBank/DDBJ databases">
        <authorList>
            <person name="Chiriac C."/>
            <person name="Salcher M."/>
            <person name="Ghai R."/>
            <person name="Kavagutti S V."/>
        </authorList>
    </citation>
    <scope>NUCLEOTIDE SEQUENCE</scope>
</reference>
<accession>A0A6J6I4H2</accession>
<proteinExistence type="predicted"/>
<dbReference type="AlphaFoldDB" id="A0A6J6I4H2"/>
<gene>
    <name evidence="1" type="ORF">UFOPK1440_00438</name>
    <name evidence="2" type="ORF">UFOPK1946_00435</name>
</gene>
<evidence type="ECO:0000313" key="2">
    <source>
        <dbReference type="EMBL" id="CAB4620530.1"/>
    </source>
</evidence>
<sequence length="142" mass="15147">MTGWYFSKMKAIAAVIAAIAGLVFLVSQGSALLTDVRSQISGLTSQAKDLLPSGDAYSLGVTEGKKMLENSDYLDQLNISLIPGAAELIASIKSGQITEERISEIAKIYFPVVAVQSGIFDISAENRAEFIRGVIAGYFPVQ</sequence>
<evidence type="ECO:0000313" key="1">
    <source>
        <dbReference type="EMBL" id="CAB4540657.1"/>
    </source>
</evidence>
<organism evidence="2">
    <name type="scientific">freshwater metagenome</name>
    <dbReference type="NCBI Taxonomy" id="449393"/>
    <lineage>
        <taxon>unclassified sequences</taxon>
        <taxon>metagenomes</taxon>
        <taxon>ecological metagenomes</taxon>
    </lineage>
</organism>